<accession>A0A7S3V7K5</accession>
<name>A0A7S3V7K5_9STRA</name>
<dbReference type="InterPro" id="IPR036249">
    <property type="entry name" value="Thioredoxin-like_sf"/>
</dbReference>
<organism evidence="2">
    <name type="scientific">Chaetoceros debilis</name>
    <dbReference type="NCBI Taxonomy" id="122233"/>
    <lineage>
        <taxon>Eukaryota</taxon>
        <taxon>Sar</taxon>
        <taxon>Stramenopiles</taxon>
        <taxon>Ochrophyta</taxon>
        <taxon>Bacillariophyta</taxon>
        <taxon>Coscinodiscophyceae</taxon>
        <taxon>Chaetocerotophycidae</taxon>
        <taxon>Chaetocerotales</taxon>
        <taxon>Chaetocerotaceae</taxon>
        <taxon>Chaetoceros</taxon>
    </lineage>
</organism>
<feature type="signal peptide" evidence="1">
    <location>
        <begin position="1"/>
        <end position="18"/>
    </location>
</feature>
<dbReference type="SUPFAM" id="SSF52833">
    <property type="entry name" value="Thioredoxin-like"/>
    <property type="match status" value="1"/>
</dbReference>
<dbReference type="Gene3D" id="3.40.30.10">
    <property type="entry name" value="Glutaredoxin"/>
    <property type="match status" value="1"/>
</dbReference>
<dbReference type="EMBL" id="HBIO01008416">
    <property type="protein sequence ID" value="CAE0461589.1"/>
    <property type="molecule type" value="Transcribed_RNA"/>
</dbReference>
<evidence type="ECO:0000256" key="1">
    <source>
        <dbReference type="SAM" id="SignalP"/>
    </source>
</evidence>
<proteinExistence type="predicted"/>
<gene>
    <name evidence="2" type="ORF">CDEB00056_LOCUS6430</name>
</gene>
<protein>
    <submittedName>
        <fullName evidence="2">Uncharacterized protein</fullName>
    </submittedName>
</protein>
<reference evidence="2" key="1">
    <citation type="submission" date="2021-01" db="EMBL/GenBank/DDBJ databases">
        <authorList>
            <person name="Corre E."/>
            <person name="Pelletier E."/>
            <person name="Niang G."/>
            <person name="Scheremetjew M."/>
            <person name="Finn R."/>
            <person name="Kale V."/>
            <person name="Holt S."/>
            <person name="Cochrane G."/>
            <person name="Meng A."/>
            <person name="Brown T."/>
            <person name="Cohen L."/>
        </authorList>
    </citation>
    <scope>NUCLEOTIDE SEQUENCE</scope>
    <source>
        <strain evidence="2">MM31A-1</strain>
    </source>
</reference>
<sequence length="298" mass="33302">MKLIRSAISCMLAVAADAFLAPGSHYLSSNQINGNSMSSTSMYGAFNKGNKQAELMKKMADAKKQREIEASGDVAPVVQPSEDKKLSDAEVKKMNDMKRFEQLLGSESTTMNYDIDGNNYKTQQQEEEELDATSRGVNRMFEGDPAPSEPFEGLVNMVTGNAMGENGAKRIVPWLKTSSAKQKDYLIVITDPRAKSSELRSTLIRISKGLPADVLSKLVVINADTPAENRRYLKKNGIDNVHMLCDEKREWMREYTVLGENRWSMCLLVLQEKRVEKLVREVDVELATKVIKAATQKL</sequence>
<dbReference type="AlphaFoldDB" id="A0A7S3V7K5"/>
<keyword evidence="1" id="KW-0732">Signal</keyword>
<evidence type="ECO:0000313" key="2">
    <source>
        <dbReference type="EMBL" id="CAE0461589.1"/>
    </source>
</evidence>
<feature type="chain" id="PRO_5031509930" evidence="1">
    <location>
        <begin position="19"/>
        <end position="298"/>
    </location>
</feature>